<dbReference type="AlphaFoldDB" id="A0A9P5MNE9"/>
<gene>
    <name evidence="2" type="ORF">DFH94DRAFT_686544</name>
</gene>
<evidence type="ECO:0000259" key="1">
    <source>
        <dbReference type="PROSITE" id="PS00028"/>
    </source>
</evidence>
<comment type="caution">
    <text evidence="2">The sequence shown here is derived from an EMBL/GenBank/DDBJ whole genome shotgun (WGS) entry which is preliminary data.</text>
</comment>
<organism evidence="2 3">
    <name type="scientific">Russula ochroleuca</name>
    <dbReference type="NCBI Taxonomy" id="152965"/>
    <lineage>
        <taxon>Eukaryota</taxon>
        <taxon>Fungi</taxon>
        <taxon>Dikarya</taxon>
        <taxon>Basidiomycota</taxon>
        <taxon>Agaricomycotina</taxon>
        <taxon>Agaricomycetes</taxon>
        <taxon>Russulales</taxon>
        <taxon>Russulaceae</taxon>
        <taxon>Russula</taxon>
    </lineage>
</organism>
<evidence type="ECO:0000313" key="2">
    <source>
        <dbReference type="EMBL" id="KAF8464777.1"/>
    </source>
</evidence>
<proteinExistence type="predicted"/>
<feature type="domain" description="C2H2-type" evidence="1">
    <location>
        <begin position="67"/>
        <end position="87"/>
    </location>
</feature>
<dbReference type="PROSITE" id="PS00028">
    <property type="entry name" value="ZINC_FINGER_C2H2_1"/>
    <property type="match status" value="1"/>
</dbReference>
<reference evidence="2" key="1">
    <citation type="submission" date="2019-10" db="EMBL/GenBank/DDBJ databases">
        <authorList>
            <consortium name="DOE Joint Genome Institute"/>
            <person name="Kuo A."/>
            <person name="Miyauchi S."/>
            <person name="Kiss E."/>
            <person name="Drula E."/>
            <person name="Kohler A."/>
            <person name="Sanchez-Garcia M."/>
            <person name="Andreopoulos B."/>
            <person name="Barry K.W."/>
            <person name="Bonito G."/>
            <person name="Buee M."/>
            <person name="Carver A."/>
            <person name="Chen C."/>
            <person name="Cichocki N."/>
            <person name="Clum A."/>
            <person name="Culley D."/>
            <person name="Crous P.W."/>
            <person name="Fauchery L."/>
            <person name="Girlanda M."/>
            <person name="Hayes R."/>
            <person name="Keri Z."/>
            <person name="LaButti K."/>
            <person name="Lipzen A."/>
            <person name="Lombard V."/>
            <person name="Magnuson J."/>
            <person name="Maillard F."/>
            <person name="Morin E."/>
            <person name="Murat C."/>
            <person name="Nolan M."/>
            <person name="Ohm R."/>
            <person name="Pangilinan J."/>
            <person name="Pereira M."/>
            <person name="Perotto S."/>
            <person name="Peter M."/>
            <person name="Riley R."/>
            <person name="Sitrit Y."/>
            <person name="Stielow B."/>
            <person name="Szollosi G."/>
            <person name="Zifcakova L."/>
            <person name="Stursova M."/>
            <person name="Spatafora J.W."/>
            <person name="Tedersoo L."/>
            <person name="Vaario L.-M."/>
            <person name="Yamada A."/>
            <person name="Yan M."/>
            <person name="Wang P."/>
            <person name="Xu J."/>
            <person name="Bruns T."/>
            <person name="Baldrian P."/>
            <person name="Vilgalys R."/>
            <person name="Henrissat B."/>
            <person name="Grigoriev I.V."/>
            <person name="Hibbett D."/>
            <person name="Nagy L.G."/>
            <person name="Martin F.M."/>
        </authorList>
    </citation>
    <scope>NUCLEOTIDE SEQUENCE</scope>
    <source>
        <strain evidence="2">Prilba</strain>
    </source>
</reference>
<keyword evidence="3" id="KW-1185">Reference proteome</keyword>
<dbReference type="Proteomes" id="UP000759537">
    <property type="component" value="Unassembled WGS sequence"/>
</dbReference>
<protein>
    <recommendedName>
        <fullName evidence="1">C2H2-type domain-containing protein</fullName>
    </recommendedName>
</protein>
<sequence>MNVSAIRPRDTILTPPGTATDICARKDHSQSMHDEPYSFSATLAVSGSSSTATKEARSRCAERPGECQPCGLSYLLGSECKRHYYYHDGGDDDENTVASPISSMSDFCSDVSPHGVLVHVVVTNSSSRTLKISRVPVSFKRLGLKLARVDSIGTSKGTVT</sequence>
<reference evidence="2" key="2">
    <citation type="journal article" date="2020" name="Nat. Commun.">
        <title>Large-scale genome sequencing of mycorrhizal fungi provides insights into the early evolution of symbiotic traits.</title>
        <authorList>
            <person name="Miyauchi S."/>
            <person name="Kiss E."/>
            <person name="Kuo A."/>
            <person name="Drula E."/>
            <person name="Kohler A."/>
            <person name="Sanchez-Garcia M."/>
            <person name="Morin E."/>
            <person name="Andreopoulos B."/>
            <person name="Barry K.W."/>
            <person name="Bonito G."/>
            <person name="Buee M."/>
            <person name="Carver A."/>
            <person name="Chen C."/>
            <person name="Cichocki N."/>
            <person name="Clum A."/>
            <person name="Culley D."/>
            <person name="Crous P.W."/>
            <person name="Fauchery L."/>
            <person name="Girlanda M."/>
            <person name="Hayes R.D."/>
            <person name="Keri Z."/>
            <person name="LaButti K."/>
            <person name="Lipzen A."/>
            <person name="Lombard V."/>
            <person name="Magnuson J."/>
            <person name="Maillard F."/>
            <person name="Murat C."/>
            <person name="Nolan M."/>
            <person name="Ohm R.A."/>
            <person name="Pangilinan J."/>
            <person name="Pereira M.F."/>
            <person name="Perotto S."/>
            <person name="Peter M."/>
            <person name="Pfister S."/>
            <person name="Riley R."/>
            <person name="Sitrit Y."/>
            <person name="Stielow J.B."/>
            <person name="Szollosi G."/>
            <person name="Zifcakova L."/>
            <person name="Stursova M."/>
            <person name="Spatafora J.W."/>
            <person name="Tedersoo L."/>
            <person name="Vaario L.M."/>
            <person name="Yamada A."/>
            <person name="Yan M."/>
            <person name="Wang P."/>
            <person name="Xu J."/>
            <person name="Bruns T."/>
            <person name="Baldrian P."/>
            <person name="Vilgalys R."/>
            <person name="Dunand C."/>
            <person name="Henrissat B."/>
            <person name="Grigoriev I.V."/>
            <person name="Hibbett D."/>
            <person name="Nagy L.G."/>
            <person name="Martin F.M."/>
        </authorList>
    </citation>
    <scope>NUCLEOTIDE SEQUENCE</scope>
    <source>
        <strain evidence="2">Prilba</strain>
    </source>
</reference>
<dbReference type="EMBL" id="WHVB01000053">
    <property type="protein sequence ID" value="KAF8464777.1"/>
    <property type="molecule type" value="Genomic_DNA"/>
</dbReference>
<evidence type="ECO:0000313" key="3">
    <source>
        <dbReference type="Proteomes" id="UP000759537"/>
    </source>
</evidence>
<name>A0A9P5MNE9_9AGAM</name>
<accession>A0A9P5MNE9</accession>
<dbReference type="InterPro" id="IPR013087">
    <property type="entry name" value="Znf_C2H2_type"/>
</dbReference>